<dbReference type="Proteomes" id="UP001221898">
    <property type="component" value="Unassembled WGS sequence"/>
</dbReference>
<dbReference type="AlphaFoldDB" id="A0AAD7S6L2"/>
<protein>
    <submittedName>
        <fullName evidence="2">Uncharacterized protein</fullName>
    </submittedName>
</protein>
<accession>A0AAD7S6L2</accession>
<feature type="region of interest" description="Disordered" evidence="1">
    <location>
        <begin position="78"/>
        <end position="97"/>
    </location>
</feature>
<dbReference type="EMBL" id="JAINUG010000102">
    <property type="protein sequence ID" value="KAJ8396977.1"/>
    <property type="molecule type" value="Genomic_DNA"/>
</dbReference>
<keyword evidence="3" id="KW-1185">Reference proteome</keyword>
<feature type="compositionally biased region" description="Basic and acidic residues" evidence="1">
    <location>
        <begin position="84"/>
        <end position="97"/>
    </location>
</feature>
<reference evidence="2" key="1">
    <citation type="journal article" date="2023" name="Science">
        <title>Genome structures resolve the early diversification of teleost fishes.</title>
        <authorList>
            <person name="Parey E."/>
            <person name="Louis A."/>
            <person name="Montfort J."/>
            <person name="Bouchez O."/>
            <person name="Roques C."/>
            <person name="Iampietro C."/>
            <person name="Lluch J."/>
            <person name="Castinel A."/>
            <person name="Donnadieu C."/>
            <person name="Desvignes T."/>
            <person name="Floi Bucao C."/>
            <person name="Jouanno E."/>
            <person name="Wen M."/>
            <person name="Mejri S."/>
            <person name="Dirks R."/>
            <person name="Jansen H."/>
            <person name="Henkel C."/>
            <person name="Chen W.J."/>
            <person name="Zahm M."/>
            <person name="Cabau C."/>
            <person name="Klopp C."/>
            <person name="Thompson A.W."/>
            <person name="Robinson-Rechavi M."/>
            <person name="Braasch I."/>
            <person name="Lecointre G."/>
            <person name="Bobe J."/>
            <person name="Postlethwait J.H."/>
            <person name="Berthelot C."/>
            <person name="Roest Crollius H."/>
            <person name="Guiguen Y."/>
        </authorList>
    </citation>
    <scope>NUCLEOTIDE SEQUENCE</scope>
    <source>
        <strain evidence="2">NC1722</strain>
    </source>
</reference>
<comment type="caution">
    <text evidence="2">The sequence shown here is derived from an EMBL/GenBank/DDBJ whole genome shotgun (WGS) entry which is preliminary data.</text>
</comment>
<evidence type="ECO:0000313" key="3">
    <source>
        <dbReference type="Proteomes" id="UP001221898"/>
    </source>
</evidence>
<name>A0AAD7S6L2_9TELE</name>
<evidence type="ECO:0000313" key="2">
    <source>
        <dbReference type="EMBL" id="KAJ8396977.1"/>
    </source>
</evidence>
<proteinExistence type="predicted"/>
<feature type="region of interest" description="Disordered" evidence="1">
    <location>
        <begin position="1"/>
        <end position="52"/>
    </location>
</feature>
<evidence type="ECO:0000256" key="1">
    <source>
        <dbReference type="SAM" id="MobiDB-lite"/>
    </source>
</evidence>
<organism evidence="2 3">
    <name type="scientific">Aldrovandia affinis</name>
    <dbReference type="NCBI Taxonomy" id="143900"/>
    <lineage>
        <taxon>Eukaryota</taxon>
        <taxon>Metazoa</taxon>
        <taxon>Chordata</taxon>
        <taxon>Craniata</taxon>
        <taxon>Vertebrata</taxon>
        <taxon>Euteleostomi</taxon>
        <taxon>Actinopterygii</taxon>
        <taxon>Neopterygii</taxon>
        <taxon>Teleostei</taxon>
        <taxon>Notacanthiformes</taxon>
        <taxon>Halosauridae</taxon>
        <taxon>Aldrovandia</taxon>
    </lineage>
</organism>
<sequence>MSHDEAAGAKSVRPPSPAAPTAEGDQRPPLGSGVRSLPSRPQPAPRTAPHIHACCRSHPLRWKPIRLKKLGEHRTVGGLQSCEEQGKERQELPEKRTENVTVRKTVEKYPSLCTFSVGWCRTWCANINSALRAFPMKHPLLRARTLSDGTKKRKGKALRLAELLWPVNDRLHADPNVDKEPVLHPQHC</sequence>
<gene>
    <name evidence="2" type="ORF">AAFF_G00013000</name>
</gene>